<dbReference type="OrthoDB" id="9148135at2"/>
<name>A0A3A4ATB4_9ACTN</name>
<keyword evidence="1" id="KW-0238">DNA-binding</keyword>
<gene>
    <name evidence="1" type="ORF">D5H75_35060</name>
</gene>
<dbReference type="GO" id="GO:0003677">
    <property type="term" value="F:DNA binding"/>
    <property type="evidence" value="ECO:0007669"/>
    <property type="project" value="UniProtKB-KW"/>
</dbReference>
<dbReference type="AlphaFoldDB" id="A0A3A4ATB4"/>
<dbReference type="Pfam" id="PF06224">
    <property type="entry name" value="AlkZ-like"/>
    <property type="match status" value="1"/>
</dbReference>
<dbReference type="InterPro" id="IPR009351">
    <property type="entry name" value="AlkZ-like"/>
</dbReference>
<organism evidence="1 2">
    <name type="scientific">Bailinhaonella thermotolerans</name>
    <dbReference type="NCBI Taxonomy" id="1070861"/>
    <lineage>
        <taxon>Bacteria</taxon>
        <taxon>Bacillati</taxon>
        <taxon>Actinomycetota</taxon>
        <taxon>Actinomycetes</taxon>
        <taxon>Streptosporangiales</taxon>
        <taxon>Streptosporangiaceae</taxon>
        <taxon>Bailinhaonella</taxon>
    </lineage>
</organism>
<evidence type="ECO:0000313" key="1">
    <source>
        <dbReference type="EMBL" id="RJL22802.1"/>
    </source>
</evidence>
<reference evidence="1 2" key="1">
    <citation type="submission" date="2018-09" db="EMBL/GenBank/DDBJ databases">
        <title>YIM 75507 draft genome.</title>
        <authorList>
            <person name="Tang S."/>
            <person name="Feng Y."/>
        </authorList>
    </citation>
    <scope>NUCLEOTIDE SEQUENCE [LARGE SCALE GENOMIC DNA]</scope>
    <source>
        <strain evidence="1 2">YIM 75507</strain>
    </source>
</reference>
<keyword evidence="2" id="KW-1185">Reference proteome</keyword>
<evidence type="ECO:0000313" key="2">
    <source>
        <dbReference type="Proteomes" id="UP000265768"/>
    </source>
</evidence>
<dbReference type="PANTHER" id="PTHR38479:SF2">
    <property type="entry name" value="WINGED HELIX DNA-BINDING DOMAIN-CONTAINING PROTEIN"/>
    <property type="match status" value="1"/>
</dbReference>
<dbReference type="EMBL" id="QZEY01000021">
    <property type="protein sequence ID" value="RJL22802.1"/>
    <property type="molecule type" value="Genomic_DNA"/>
</dbReference>
<dbReference type="PANTHER" id="PTHR38479">
    <property type="entry name" value="LMO0824 PROTEIN"/>
    <property type="match status" value="1"/>
</dbReference>
<accession>A0A3A4ATB4</accession>
<sequence length="374" mass="41094">MGGGTVGRTLGARELNRASLARQFLLERAGRPVEEVVSHLAGLQAQTPHTWYVGLWSRVAGFDPGDVVEAMTARRLVRIAAMRSTIHLLTADDALFLRPLTQPALDRDLSGNFTHKKPLAGMDLEALVAAGREILEREPMTNKRLGELLAERWPDRKPASLAYAVRCLAPLVQVPPRGLWGRSGPIAHTTAEHWLGRPLDPAPSPERMVLRYLAAFGPASVMDVQKWCGLTRLGEVVDRMRGELVTFTDETGREVFDLPGAPRPDPDTPAPPRFLYDYDNVLISYAGRTRVVTDHVKRQNYDPHGPVPQFVLIDGFTGGDWRITGDKGSAVLTIRPFAPLTSADTEALTEEGLALLAFAEPRAESRDVRVTAPI</sequence>
<protein>
    <submittedName>
        <fullName evidence="1">Winged helix DNA-binding domain-containing protein</fullName>
    </submittedName>
</protein>
<comment type="caution">
    <text evidence="1">The sequence shown here is derived from an EMBL/GenBank/DDBJ whole genome shotgun (WGS) entry which is preliminary data.</text>
</comment>
<dbReference type="Proteomes" id="UP000265768">
    <property type="component" value="Unassembled WGS sequence"/>
</dbReference>
<proteinExistence type="predicted"/>